<dbReference type="PANTHER" id="PTHR11626">
    <property type="entry name" value="FARNESYL-DIPHOSPHATE FARNESYLTRANSFERASE"/>
    <property type="match status" value="1"/>
</dbReference>
<sequence>MEQSYLDLQRQQEHLKNVSRTFAFTIPFLPSDLVDYISNAYLLCRIADTIEDDPKAHPSSKISWLNCFAQFCHNDFSDEESLLTLHKHALSITKEGAKKEEYALLEDMILVIQRTRQYPLKVREILSRGVAILSFGMARSINGITISSLQDVDRYCYFVAGVVGELLAALFAYSNNKIDKYALINLSVSFGEGLQLTNILKDRAEDAKRGVSFLPAVDKADDSMTKQGREYIEYAQGHLTDAIDFIQMIPASSYGIRMFCLLNVVMATATLKKIHKYDLAGIKHLKITRRQVKTLYVLCKLCACSNLLVRMLFRFVSFGVRAKRRSPKDLRSSVSFWDKTASLLTFERQEEE</sequence>
<accession>A0ABS7DGF3</accession>
<reference evidence="2 3" key="1">
    <citation type="submission" date="2021-03" db="EMBL/GenBank/DDBJ databases">
        <title>Succinivibrio sp. nov. isolated from feces of cow.</title>
        <authorList>
            <person name="Choi J.-Y."/>
        </authorList>
    </citation>
    <scope>NUCLEOTIDE SEQUENCE [LARGE SCALE GENOMIC DNA]</scope>
    <source>
        <strain evidence="2 3">AGMB01872</strain>
    </source>
</reference>
<dbReference type="SFLD" id="SFLDS00005">
    <property type="entry name" value="Isoprenoid_Synthase_Type_I"/>
    <property type="match status" value="1"/>
</dbReference>
<dbReference type="PROSITE" id="PS01044">
    <property type="entry name" value="SQUALEN_PHYTOEN_SYN_1"/>
    <property type="match status" value="1"/>
</dbReference>
<dbReference type="SFLD" id="SFLDG01018">
    <property type="entry name" value="Squalene/Phytoene_Synthase_Lik"/>
    <property type="match status" value="1"/>
</dbReference>
<evidence type="ECO:0000313" key="2">
    <source>
        <dbReference type="EMBL" id="MBW7570385.1"/>
    </source>
</evidence>
<comment type="caution">
    <text evidence="2">The sequence shown here is derived from an EMBL/GenBank/DDBJ whole genome shotgun (WGS) entry which is preliminary data.</text>
</comment>
<dbReference type="PANTHER" id="PTHR11626:SF2">
    <property type="entry name" value="SQUALENE SYNTHASE"/>
    <property type="match status" value="1"/>
</dbReference>
<name>A0ABS7DGF3_9GAMM</name>
<dbReference type="RefSeq" id="WP_219937606.1">
    <property type="nucleotide sequence ID" value="NZ_JAGFNY010000016.1"/>
</dbReference>
<dbReference type="InterPro" id="IPR019845">
    <property type="entry name" value="Squalene/phytoene_synthase_CS"/>
</dbReference>
<dbReference type="Pfam" id="PF00494">
    <property type="entry name" value="SQS_PSY"/>
    <property type="match status" value="1"/>
</dbReference>
<organism evidence="2 3">
    <name type="scientific">Succinivibrio faecicola</name>
    <dbReference type="NCBI Taxonomy" id="2820300"/>
    <lineage>
        <taxon>Bacteria</taxon>
        <taxon>Pseudomonadati</taxon>
        <taxon>Pseudomonadota</taxon>
        <taxon>Gammaproteobacteria</taxon>
        <taxon>Aeromonadales</taxon>
        <taxon>Succinivibrionaceae</taxon>
        <taxon>Succinivibrio</taxon>
    </lineage>
</organism>
<dbReference type="InterPro" id="IPR044844">
    <property type="entry name" value="Trans_IPPS_euk-type"/>
</dbReference>
<keyword evidence="3" id="KW-1185">Reference proteome</keyword>
<dbReference type="EMBL" id="JAGFNY010000016">
    <property type="protein sequence ID" value="MBW7570385.1"/>
    <property type="molecule type" value="Genomic_DNA"/>
</dbReference>
<evidence type="ECO:0000313" key="3">
    <source>
        <dbReference type="Proteomes" id="UP000731465"/>
    </source>
</evidence>
<dbReference type="Proteomes" id="UP000731465">
    <property type="component" value="Unassembled WGS sequence"/>
</dbReference>
<keyword evidence="1" id="KW-0808">Transferase</keyword>
<dbReference type="SUPFAM" id="SSF48576">
    <property type="entry name" value="Terpenoid synthases"/>
    <property type="match status" value="1"/>
</dbReference>
<gene>
    <name evidence="2" type="ORF">J5V48_05690</name>
</gene>
<dbReference type="Gene3D" id="1.10.600.10">
    <property type="entry name" value="Farnesyl Diphosphate Synthase"/>
    <property type="match status" value="1"/>
</dbReference>
<dbReference type="InterPro" id="IPR008949">
    <property type="entry name" value="Isoprenoid_synthase_dom_sf"/>
</dbReference>
<dbReference type="InterPro" id="IPR002060">
    <property type="entry name" value="Squ/phyt_synthse"/>
</dbReference>
<proteinExistence type="predicted"/>
<evidence type="ECO:0000256" key="1">
    <source>
        <dbReference type="ARBA" id="ARBA00022679"/>
    </source>
</evidence>
<protein>
    <submittedName>
        <fullName evidence="2">Squalene/phytoene synthase family protein</fullName>
    </submittedName>
</protein>